<evidence type="ECO:0000313" key="4">
    <source>
        <dbReference type="EMBL" id="EPS35671.1"/>
    </source>
</evidence>
<sequence>MHSNLLAITTVIFLSYIEDVSAHVRFLLTYGNLDSKSQSNALGYRPDIPNYANGAQHPYQVDTTVFSSPMIPAWNSASPYYGKPRVWLGQGCGATLSNLVAYWEKMPQHWTPYGPSHPLTWVHRDIHFQMRPVDAPVLTQTKALITAMANAGRMCKVSPGGYLVIATFQINADGAGPFNCRIDETGTGDKFGSWLPASAFEQKVVEGAHSTNDWGTGKTHDMRIRIPKDIKCTAKYGNFENVCIMRCENSAPNGPFGGCVPFQVIYPKPPKVTTTITVTGPAPGTTTNVGSITDTVVITQTPKPTVTTTVTDEEPGTTTVTGSKTDTIIVTVVEKSTVTTTVTGKKPGTTTVTGDNTDTVRITAPAKVTVTKTVTDEEPGTTTVTGSKTDTIIVTVVEKSTVTTTVTGKKPGTTTVTGDNTDTVRITAPAKVTVTKTVTDEEPGTTTVTGSKTDTIIVTVVEKSTVTTTVTGKKPGTTTVTGDKTDTVRITATPGGYKEPTAKTTDPSPTKNNTPTPNDGDEDEYAYDNQKRSYIIRGRQVKATSVTAPKATTISINTNLPEPTLEAISNPERFEINGGKPESPPSQNPSNIKDPKLKEELKDMKNDMEALLNQAVEEHVKPPVVTLLPTTVKPTATKI</sequence>
<feature type="compositionally biased region" description="Low complexity" evidence="2">
    <location>
        <begin position="503"/>
        <end position="518"/>
    </location>
</feature>
<feature type="region of interest" description="Disordered" evidence="2">
    <location>
        <begin position="574"/>
        <end position="594"/>
    </location>
</feature>
<protein>
    <submittedName>
        <fullName evidence="4">Uncharacterized protein</fullName>
    </submittedName>
</protein>
<evidence type="ECO:0000256" key="2">
    <source>
        <dbReference type="SAM" id="MobiDB-lite"/>
    </source>
</evidence>
<evidence type="ECO:0000256" key="1">
    <source>
        <dbReference type="SAM" id="Coils"/>
    </source>
</evidence>
<keyword evidence="3" id="KW-0732">Signal</keyword>
<evidence type="ECO:0000256" key="3">
    <source>
        <dbReference type="SAM" id="SignalP"/>
    </source>
</evidence>
<dbReference type="Pfam" id="PF11327">
    <property type="entry name" value="Egh16-like"/>
    <property type="match status" value="1"/>
</dbReference>
<dbReference type="PANTHER" id="PTHR34618:SF4">
    <property type="entry name" value="CAS1"/>
    <property type="match status" value="1"/>
</dbReference>
<reference evidence="5" key="2">
    <citation type="submission" date="2013-04" db="EMBL/GenBank/DDBJ databases">
        <title>Genomic mechanisms accounting for the adaptation to parasitism in nematode-trapping fungi.</title>
        <authorList>
            <person name="Ahren D.G."/>
        </authorList>
    </citation>
    <scope>NUCLEOTIDE SEQUENCE [LARGE SCALE GENOMIC DNA]</scope>
    <source>
        <strain evidence="5">CBS 200.50</strain>
    </source>
</reference>
<dbReference type="Proteomes" id="UP000015100">
    <property type="component" value="Unassembled WGS sequence"/>
</dbReference>
<feature type="region of interest" description="Disordered" evidence="2">
    <location>
        <begin position="476"/>
        <end position="525"/>
    </location>
</feature>
<feature type="chain" id="PRO_5004548241" evidence="3">
    <location>
        <begin position="23"/>
        <end position="639"/>
    </location>
</feature>
<dbReference type="OrthoDB" id="3241054at2759"/>
<comment type="caution">
    <text evidence="4">The sequence shown here is derived from an EMBL/GenBank/DDBJ whole genome shotgun (WGS) entry which is preliminary data.</text>
</comment>
<keyword evidence="1" id="KW-0175">Coiled coil</keyword>
<name>S8A3E9_DACHA</name>
<keyword evidence="5" id="KW-1185">Reference proteome</keyword>
<organism evidence="4 5">
    <name type="scientific">Dactylellina haptotyla (strain CBS 200.50)</name>
    <name type="common">Nematode-trapping fungus</name>
    <name type="synonym">Monacrosporium haptotylum</name>
    <dbReference type="NCBI Taxonomy" id="1284197"/>
    <lineage>
        <taxon>Eukaryota</taxon>
        <taxon>Fungi</taxon>
        <taxon>Dikarya</taxon>
        <taxon>Ascomycota</taxon>
        <taxon>Pezizomycotina</taxon>
        <taxon>Orbiliomycetes</taxon>
        <taxon>Orbiliales</taxon>
        <taxon>Orbiliaceae</taxon>
        <taxon>Dactylellina</taxon>
    </lineage>
</organism>
<evidence type="ECO:0000313" key="5">
    <source>
        <dbReference type="Proteomes" id="UP000015100"/>
    </source>
</evidence>
<proteinExistence type="predicted"/>
<dbReference type="HOGENOM" id="CLU_428276_0_0_1"/>
<feature type="signal peptide" evidence="3">
    <location>
        <begin position="1"/>
        <end position="22"/>
    </location>
</feature>
<dbReference type="InterPro" id="IPR021476">
    <property type="entry name" value="Egh16-like"/>
</dbReference>
<dbReference type="EMBL" id="AQGS01001087">
    <property type="protein sequence ID" value="EPS35671.1"/>
    <property type="molecule type" value="Genomic_DNA"/>
</dbReference>
<dbReference type="PANTHER" id="PTHR34618">
    <property type="entry name" value="SURFACE PROTEIN MAS1, PUTATIVE-RELATED"/>
    <property type="match status" value="1"/>
</dbReference>
<dbReference type="AlphaFoldDB" id="S8A3E9"/>
<feature type="coiled-coil region" evidence="1">
    <location>
        <begin position="594"/>
        <end position="621"/>
    </location>
</feature>
<gene>
    <name evidence="4" type="ORF">H072_10904</name>
</gene>
<accession>S8A3E9</accession>
<reference evidence="4 5" key="1">
    <citation type="journal article" date="2013" name="PLoS Genet.">
        <title>Genomic mechanisms accounting for the adaptation to parasitism in nematode-trapping fungi.</title>
        <authorList>
            <person name="Meerupati T."/>
            <person name="Andersson K.M."/>
            <person name="Friman E."/>
            <person name="Kumar D."/>
            <person name="Tunlid A."/>
            <person name="Ahren D."/>
        </authorList>
    </citation>
    <scope>NUCLEOTIDE SEQUENCE [LARGE SCALE GENOMIC DNA]</scope>
    <source>
        <strain evidence="4 5">CBS 200.50</strain>
    </source>
</reference>
<dbReference type="STRING" id="1284197.S8A3E9"/>